<evidence type="ECO:0000313" key="2">
    <source>
        <dbReference type="Proteomes" id="UP000261245"/>
    </source>
</evidence>
<dbReference type="Proteomes" id="UP000261245">
    <property type="component" value="Unassembled WGS sequence"/>
</dbReference>
<reference evidence="1 2" key="1">
    <citation type="submission" date="2018-08" db="EMBL/GenBank/DDBJ databases">
        <title>A genome reference for cultivated species of the human gut microbiota.</title>
        <authorList>
            <person name="Zou Y."/>
            <person name="Xue W."/>
            <person name="Luo G."/>
        </authorList>
    </citation>
    <scope>NUCLEOTIDE SEQUENCE [LARGE SCALE GENOMIC DNA]</scope>
    <source>
        <strain evidence="1 2">OM06-11</strain>
    </source>
</reference>
<proteinExistence type="predicted"/>
<dbReference type="InterPro" id="IPR020031">
    <property type="entry name" value="CRISPR-assoc_Cas5p"/>
</dbReference>
<sequence>MKEESENNVHRDLDLLKRKIKMEKNIDLSILKKLPEQNVQAVLEIIPLAPLSMVSELPGSFYKTLKYPSKKMLCGLFENMLGWHFDNSLRLEIFKDMVKVRKKQKIDLKKEQFIHGSTYIPLLMEFFSLNGTPCYEPIKPFEEGDIGFMYYTDLWSRARRRHDTYVQVNGSRHISLDVVKELHDEIMHSDSDGSNINKQIDNWLKSPDKSNSEKYNWQQLPFYYYTPVSREYIEIHGIIKIPINIDADLLSLLKKNINNSVTYLGNSEGWVEVEITKV</sequence>
<dbReference type="AlphaFoldDB" id="A0AA92VVP8"/>
<organism evidence="1 2">
    <name type="scientific">Segatella copri</name>
    <dbReference type="NCBI Taxonomy" id="165179"/>
    <lineage>
        <taxon>Bacteria</taxon>
        <taxon>Pseudomonadati</taxon>
        <taxon>Bacteroidota</taxon>
        <taxon>Bacteroidia</taxon>
        <taxon>Bacteroidales</taxon>
        <taxon>Prevotellaceae</taxon>
        <taxon>Segatella</taxon>
    </lineage>
</organism>
<dbReference type="EMBL" id="QSUC01000026">
    <property type="protein sequence ID" value="RGN08149.1"/>
    <property type="molecule type" value="Genomic_DNA"/>
</dbReference>
<comment type="caution">
    <text evidence="1">The sequence shown here is derived from an EMBL/GenBank/DDBJ whole genome shotgun (WGS) entry which is preliminary data.</text>
</comment>
<name>A0AA92VVP8_9BACT</name>
<accession>A0AA92VVP8</accession>
<protein>
    <submittedName>
        <fullName evidence="1">Type I-PGING CRISPR-associated protein Cas5p</fullName>
    </submittedName>
</protein>
<dbReference type="NCBIfam" id="TIGR03488">
    <property type="entry name" value="cas_Cas5p"/>
    <property type="match status" value="1"/>
</dbReference>
<evidence type="ECO:0000313" key="1">
    <source>
        <dbReference type="EMBL" id="RGN08149.1"/>
    </source>
</evidence>
<gene>
    <name evidence="1" type="primary">cas5p</name>
    <name evidence="1" type="ORF">DXB80_09940</name>
</gene>